<dbReference type="InterPro" id="IPR006502">
    <property type="entry name" value="PDDEXK-like"/>
</dbReference>
<keyword evidence="3" id="KW-1185">Reference proteome</keyword>
<organism evidence="2 3">
    <name type="scientific">Astrephomene gubernaculifera</name>
    <dbReference type="NCBI Taxonomy" id="47775"/>
    <lineage>
        <taxon>Eukaryota</taxon>
        <taxon>Viridiplantae</taxon>
        <taxon>Chlorophyta</taxon>
        <taxon>core chlorophytes</taxon>
        <taxon>Chlorophyceae</taxon>
        <taxon>CS clade</taxon>
        <taxon>Chlamydomonadales</taxon>
        <taxon>Astrephomenaceae</taxon>
        <taxon>Astrephomene</taxon>
    </lineage>
</organism>
<dbReference type="EMBL" id="BMAR01000009">
    <property type="protein sequence ID" value="GFR44995.1"/>
    <property type="molecule type" value="Genomic_DNA"/>
</dbReference>
<feature type="compositionally biased region" description="Polar residues" evidence="1">
    <location>
        <begin position="247"/>
        <end position="259"/>
    </location>
</feature>
<evidence type="ECO:0000256" key="1">
    <source>
        <dbReference type="SAM" id="MobiDB-lite"/>
    </source>
</evidence>
<feature type="region of interest" description="Disordered" evidence="1">
    <location>
        <begin position="608"/>
        <end position="677"/>
    </location>
</feature>
<feature type="compositionally biased region" description="Low complexity" evidence="1">
    <location>
        <begin position="617"/>
        <end position="637"/>
    </location>
</feature>
<sequence length="677" mass="71366">MCWTSHARELHRPHRQHDAASERLASVACMVFELEEAGSEAACDTMAAQNPEKALEEVIEKLELATRQSSMFGRQLCRDVQDLLTGVQGEIDTAKRLPVLLAGLARFRYDVRIRQALGGGNACFRSLRHEFILVRGSGEFSGMEFIVEPALRQHFAIPHPSPEYSAALSHVPEVFVGGSCRLVPVVQLLCALMADSFERQGLALPPWRKEQAMLSKWLPSTGRFRDIPPHQLRTSTAGELSLATPFEPSTPQRFSSSRGGSIEAAATAAAGSLSSSQLLLAELATSGLNSPIPARRSDLDGGNTQAQHPCTQLFSDVLFTPSPPEAATFCCSTPALAITGFKLLDSHEDIPAAATTAASATFATSNWPLEAGHPIACSIGGSAAADMPAAAATAVDSTAFVVPRGTTTGPSSSLTRSLSLPLGCGDGAHSPLTASFLSPFFSQPGVCAEEEGEEEDGDSEDAEGAALIHAAGGPGLWSSYRPTATGMTPHLCDTTGAPTTELLLSTIRAAREKDEAAAASAAASGSAATGGEVEQLRPRGVIAMGAMASSGAGAEGNARQPLQQPLRPVVETLAGVHPSGPSIHVVRMGGGWPTAPLVPLLPTMRPVPQQQQRLGAQELPQQLQQQQPQRDQQGRVQPAVASGGGFRKPSEALHERPQERLVTREGSFQSWAVRAQR</sequence>
<dbReference type="PANTHER" id="PTHR31579:SF1">
    <property type="entry name" value="OS03G0796600 PROTEIN"/>
    <property type="match status" value="1"/>
</dbReference>
<feature type="region of interest" description="Disordered" evidence="1">
    <location>
        <begin position="239"/>
        <end position="259"/>
    </location>
</feature>
<dbReference type="Pfam" id="PF04720">
    <property type="entry name" value="PDDEXK_6"/>
    <property type="match status" value="1"/>
</dbReference>
<protein>
    <submittedName>
        <fullName evidence="2">Uncharacterized protein</fullName>
    </submittedName>
</protein>
<evidence type="ECO:0000313" key="2">
    <source>
        <dbReference type="EMBL" id="GFR44995.1"/>
    </source>
</evidence>
<evidence type="ECO:0000313" key="3">
    <source>
        <dbReference type="Proteomes" id="UP001054857"/>
    </source>
</evidence>
<dbReference type="AlphaFoldDB" id="A0AAD3DNA1"/>
<comment type="caution">
    <text evidence="2">The sequence shown here is derived from an EMBL/GenBank/DDBJ whole genome shotgun (WGS) entry which is preliminary data.</text>
</comment>
<feature type="compositionally biased region" description="Basic and acidic residues" evidence="1">
    <location>
        <begin position="648"/>
        <end position="663"/>
    </location>
</feature>
<proteinExistence type="predicted"/>
<reference evidence="2 3" key="1">
    <citation type="journal article" date="2021" name="Sci. Rep.">
        <title>Genome sequencing of the multicellular alga Astrephomene provides insights into convergent evolution of germ-soma differentiation.</title>
        <authorList>
            <person name="Yamashita S."/>
            <person name="Yamamoto K."/>
            <person name="Matsuzaki R."/>
            <person name="Suzuki S."/>
            <person name="Yamaguchi H."/>
            <person name="Hirooka S."/>
            <person name="Minakuchi Y."/>
            <person name="Miyagishima S."/>
            <person name="Kawachi M."/>
            <person name="Toyoda A."/>
            <person name="Nozaki H."/>
        </authorList>
    </citation>
    <scope>NUCLEOTIDE SEQUENCE [LARGE SCALE GENOMIC DNA]</scope>
    <source>
        <strain evidence="2 3">NIES-4017</strain>
    </source>
</reference>
<accession>A0AAD3DNA1</accession>
<name>A0AAD3DNA1_9CHLO</name>
<dbReference type="PANTHER" id="PTHR31579">
    <property type="entry name" value="OS03G0796600 PROTEIN"/>
    <property type="match status" value="1"/>
</dbReference>
<dbReference type="Proteomes" id="UP001054857">
    <property type="component" value="Unassembled WGS sequence"/>
</dbReference>
<gene>
    <name evidence="2" type="ORF">Agub_g6304</name>
</gene>